<comment type="caution">
    <text evidence="1">The sequence shown here is derived from an EMBL/GenBank/DDBJ whole genome shotgun (WGS) entry which is preliminary data.</text>
</comment>
<protein>
    <submittedName>
        <fullName evidence="1">Uncharacterized protein</fullName>
    </submittedName>
</protein>
<accession>X0VQY7</accession>
<proteinExistence type="predicted"/>
<sequence length="50" mass="5450">GVLFFDPDEVPDGGHMMDQVISGKRKDGTAAIPAVKFLDFDSKFIESTYG</sequence>
<dbReference type="EMBL" id="BARS01021076">
    <property type="protein sequence ID" value="GAG13557.1"/>
    <property type="molecule type" value="Genomic_DNA"/>
</dbReference>
<reference evidence="1" key="1">
    <citation type="journal article" date="2014" name="Front. Microbiol.">
        <title>High frequency of phylogenetically diverse reductive dehalogenase-homologous genes in deep subseafloor sedimentary metagenomes.</title>
        <authorList>
            <person name="Kawai M."/>
            <person name="Futagami T."/>
            <person name="Toyoda A."/>
            <person name="Takaki Y."/>
            <person name="Nishi S."/>
            <person name="Hori S."/>
            <person name="Arai W."/>
            <person name="Tsubouchi T."/>
            <person name="Morono Y."/>
            <person name="Uchiyama I."/>
            <person name="Ito T."/>
            <person name="Fujiyama A."/>
            <person name="Inagaki F."/>
            <person name="Takami H."/>
        </authorList>
    </citation>
    <scope>NUCLEOTIDE SEQUENCE</scope>
    <source>
        <strain evidence="1">Expedition CK06-06</strain>
    </source>
</reference>
<dbReference type="AlphaFoldDB" id="X0VQY7"/>
<name>X0VQY7_9ZZZZ</name>
<gene>
    <name evidence="1" type="ORF">S01H1_33902</name>
</gene>
<organism evidence="1">
    <name type="scientific">marine sediment metagenome</name>
    <dbReference type="NCBI Taxonomy" id="412755"/>
    <lineage>
        <taxon>unclassified sequences</taxon>
        <taxon>metagenomes</taxon>
        <taxon>ecological metagenomes</taxon>
    </lineage>
</organism>
<evidence type="ECO:0000313" key="1">
    <source>
        <dbReference type="EMBL" id="GAG13557.1"/>
    </source>
</evidence>
<feature type="non-terminal residue" evidence="1">
    <location>
        <position position="1"/>
    </location>
</feature>